<dbReference type="RefSeq" id="WP_155093476.1">
    <property type="nucleotide sequence ID" value="NZ_CP102754.1"/>
</dbReference>
<organism evidence="1 2">
    <name type="scientific">Myroides albus</name>
    <dbReference type="NCBI Taxonomy" id="2562892"/>
    <lineage>
        <taxon>Bacteria</taxon>
        <taxon>Pseudomonadati</taxon>
        <taxon>Bacteroidota</taxon>
        <taxon>Flavobacteriia</taxon>
        <taxon>Flavobacteriales</taxon>
        <taxon>Flavobacteriaceae</taxon>
        <taxon>Myroides</taxon>
    </lineage>
</organism>
<dbReference type="Pfam" id="PF19635">
    <property type="entry name" value="DUF6138"/>
    <property type="match status" value="1"/>
</dbReference>
<dbReference type="OrthoDB" id="1089802at2"/>
<protein>
    <submittedName>
        <fullName evidence="1">Uncharacterized protein</fullName>
    </submittedName>
</protein>
<reference evidence="1 2" key="1">
    <citation type="submission" date="2019-11" db="EMBL/GenBank/DDBJ databases">
        <title>Genome of Strain BIT-d1.</title>
        <authorList>
            <person name="Yang Y."/>
        </authorList>
    </citation>
    <scope>NUCLEOTIDE SEQUENCE [LARGE SCALE GENOMIC DNA]</scope>
    <source>
        <strain evidence="1 2">BIT-d1</strain>
    </source>
</reference>
<proteinExistence type="predicted"/>
<dbReference type="InterPro" id="IPR046136">
    <property type="entry name" value="DUF6138"/>
</dbReference>
<evidence type="ECO:0000313" key="1">
    <source>
        <dbReference type="EMBL" id="MTG99493.1"/>
    </source>
</evidence>
<dbReference type="Proteomes" id="UP000438760">
    <property type="component" value="Unassembled WGS sequence"/>
</dbReference>
<dbReference type="EMBL" id="WMJX01000105">
    <property type="protein sequence ID" value="MTG99493.1"/>
    <property type="molecule type" value="Genomic_DNA"/>
</dbReference>
<gene>
    <name evidence="1" type="ORF">GJV76_15455</name>
</gene>
<evidence type="ECO:0000313" key="2">
    <source>
        <dbReference type="Proteomes" id="UP000438760"/>
    </source>
</evidence>
<sequence length="451" mass="52670">MKRELDYLVKIEGNEALLDRFIEAIFNNTCLIADDYPSPYVLESGERFYNGTVIDYFFQTTPFSEERYTAFFEKLRALSGFNSYYYTLGEKLKKLISTVFPQVSYKDSSLKVDTKQEPLPLTQEQDEILRFLCYLAIGHIKYDASYATITANKYFNLAKRLGSKRVDELYQYGAGTIANDILVFQDKQVDCIANDVTATIRIKVQDDTEQTYRKVLTYINKLLKDDFPKSYAIEFEGPNLKDLKVDNLPECGQRYLFATAVQYEALHPLMIEYINTVMRKWEWYTNVDEEVCTMPSTFAVMALGLWDRRYFNLLINYYHIVDGDHQYVHQNYTLPFLQKYGIDAESIKVYIQGVLSVQEQPHEEAYTAYFTSTEVLKLLLDSKEHFATYYFSAEDLEDFEDSGNEVEEMAEYCWENVMYTTFGLADNYPALTQDWSTEAITLFKQLTETTE</sequence>
<dbReference type="AlphaFoldDB" id="A0A6I3LME4"/>
<name>A0A6I3LME4_9FLAO</name>
<comment type="caution">
    <text evidence="1">The sequence shown here is derived from an EMBL/GenBank/DDBJ whole genome shotgun (WGS) entry which is preliminary data.</text>
</comment>
<accession>A0A6I3LME4</accession>
<keyword evidence="2" id="KW-1185">Reference proteome</keyword>